<sequence length="149" mass="16559">MRLCMLFKNSVRKKRNEVQVSKEAKLTNDAFARIDLGLKGNGFDLLFQDSCKDYLNATKACSSVPNRVEGAGEKDGMLEHTVEKHSGNNSEAEITSCNEMVEMTEEGEVPFVKLVDIEKNMYMAVAPDPDILIRTSGEAQTQQFSSMAD</sequence>
<evidence type="ECO:0000313" key="2">
    <source>
        <dbReference type="EMBL" id="RZB85007.1"/>
    </source>
</evidence>
<accession>A0A0B2PR51</accession>
<dbReference type="EMBL" id="QZWG01000010">
    <property type="protein sequence ID" value="RZB85007.1"/>
    <property type="molecule type" value="Genomic_DNA"/>
</dbReference>
<name>A0A0B2PR51_GLYSO</name>
<dbReference type="Gramene" id="XM_028327223.1">
    <property type="protein sequence ID" value="XP_028183024.1"/>
    <property type="gene ID" value="LOC114369942"/>
</dbReference>
<dbReference type="InterPro" id="IPR036424">
    <property type="entry name" value="UPP_synth-like_sf"/>
</dbReference>
<proteinExistence type="predicted"/>
<dbReference type="EMBL" id="KN664852">
    <property type="protein sequence ID" value="KHN10077.1"/>
    <property type="molecule type" value="Genomic_DNA"/>
</dbReference>
<evidence type="ECO:0000313" key="3">
    <source>
        <dbReference type="Proteomes" id="UP000289340"/>
    </source>
</evidence>
<keyword evidence="3" id="KW-1185">Reference proteome</keyword>
<reference evidence="2 3" key="2">
    <citation type="submission" date="2018-09" db="EMBL/GenBank/DDBJ databases">
        <title>A high-quality reference genome of wild soybean provides a powerful tool to mine soybean genomes.</title>
        <authorList>
            <person name="Xie M."/>
            <person name="Chung C.Y.L."/>
            <person name="Li M.-W."/>
            <person name="Wong F.-L."/>
            <person name="Chan T.-F."/>
            <person name="Lam H.-M."/>
        </authorList>
    </citation>
    <scope>NUCLEOTIDE SEQUENCE [LARGE SCALE GENOMIC DNA]</scope>
    <source>
        <strain evidence="3">cv. W05</strain>
        <tissue evidence="2">Hypocotyl of etiolated seedlings</tissue>
    </source>
</reference>
<dbReference type="Proteomes" id="UP000053555">
    <property type="component" value="Unassembled WGS sequence"/>
</dbReference>
<reference evidence="1" key="1">
    <citation type="submission" date="2014-07" db="EMBL/GenBank/DDBJ databases">
        <title>Identification of a novel salt tolerance gene in wild soybean by whole-genome sequencing.</title>
        <authorList>
            <person name="Lam H.-M."/>
            <person name="Qi X."/>
            <person name="Li M.-W."/>
            <person name="Liu X."/>
            <person name="Xie M."/>
            <person name="Ni M."/>
            <person name="Xu X."/>
        </authorList>
    </citation>
    <scope>NUCLEOTIDE SEQUENCE [LARGE SCALE GENOMIC DNA]</scope>
    <source>
        <tissue evidence="1">Root</tissue>
    </source>
</reference>
<keyword evidence="1" id="KW-0808">Transferase</keyword>
<dbReference type="SUPFAM" id="SSF64005">
    <property type="entry name" value="Undecaprenyl diphosphate synthase"/>
    <property type="match status" value="1"/>
</dbReference>
<dbReference type="AlphaFoldDB" id="A0A0B2PR51"/>
<dbReference type="Gene3D" id="3.40.1180.10">
    <property type="entry name" value="Decaprenyl diphosphate synthase-like"/>
    <property type="match status" value="1"/>
</dbReference>
<dbReference type="GO" id="GO:0008834">
    <property type="term" value="F:ditrans,polycis-undecaprenyl-diphosphate synthase [(2E,6E)-farnesyl-diphosphate specific] activity"/>
    <property type="evidence" value="ECO:0007669"/>
    <property type="project" value="UniProtKB-EC"/>
</dbReference>
<evidence type="ECO:0000313" key="1">
    <source>
        <dbReference type="EMBL" id="KHN10077.1"/>
    </source>
</evidence>
<dbReference type="Proteomes" id="UP000289340">
    <property type="component" value="Chromosome 10"/>
</dbReference>
<dbReference type="EC" id="2.5.1.31" evidence="1"/>
<protein>
    <submittedName>
        <fullName evidence="1">Dehydrodolichyl diphosphate synthase 6</fullName>
        <ecNumber evidence="1">2.5.1.-</ecNumber>
        <ecNumber evidence="1">2.5.1.31</ecNumber>
    </submittedName>
</protein>
<gene>
    <name evidence="2" type="ORF">D0Y65_025590</name>
    <name evidence="1" type="ORF">glysoja_034319</name>
</gene>
<dbReference type="EC" id="2.5.1.-" evidence="1"/>
<organism evidence="1">
    <name type="scientific">Glycine soja</name>
    <name type="common">Wild soybean</name>
    <dbReference type="NCBI Taxonomy" id="3848"/>
    <lineage>
        <taxon>Eukaryota</taxon>
        <taxon>Viridiplantae</taxon>
        <taxon>Streptophyta</taxon>
        <taxon>Embryophyta</taxon>
        <taxon>Tracheophyta</taxon>
        <taxon>Spermatophyta</taxon>
        <taxon>Magnoliopsida</taxon>
        <taxon>eudicotyledons</taxon>
        <taxon>Gunneridae</taxon>
        <taxon>Pentapetalae</taxon>
        <taxon>rosids</taxon>
        <taxon>fabids</taxon>
        <taxon>Fabales</taxon>
        <taxon>Fabaceae</taxon>
        <taxon>Papilionoideae</taxon>
        <taxon>50 kb inversion clade</taxon>
        <taxon>NPAAA clade</taxon>
        <taxon>indigoferoid/millettioid clade</taxon>
        <taxon>Phaseoleae</taxon>
        <taxon>Glycine</taxon>
        <taxon>Glycine subgen. Soja</taxon>
    </lineage>
</organism>